<reference evidence="7" key="2">
    <citation type="submission" date="2020-05" db="UniProtKB">
        <authorList>
            <consortium name="Ensembl"/>
        </authorList>
    </citation>
    <scope>IDENTIFICATION</scope>
</reference>
<dbReference type="SUPFAM" id="SSF81321">
    <property type="entry name" value="Family A G protein-coupled receptor-like"/>
    <property type="match status" value="1"/>
</dbReference>
<accession>A0A6I8RE82</accession>
<reference evidence="7" key="1">
    <citation type="journal article" date="2010" name="Science">
        <title>The genome of the Western clawed frog Xenopus tropicalis.</title>
        <authorList>
            <person name="Hellsten U."/>
            <person name="Harland R.M."/>
            <person name="Gilchrist M.J."/>
            <person name="Hendrix D."/>
            <person name="Jurka J."/>
            <person name="Kapitonov V."/>
            <person name="Ovcharenko I."/>
            <person name="Putnam N.H."/>
            <person name="Shu S."/>
            <person name="Taher L."/>
            <person name="Blitz I.L."/>
            <person name="Blumberg B."/>
            <person name="Dichmann D.S."/>
            <person name="Dubchak I."/>
            <person name="Amaya E."/>
            <person name="Detter J.C."/>
            <person name="Fletcher R."/>
            <person name="Gerhard D.S."/>
            <person name="Goodstein D."/>
            <person name="Graves T."/>
            <person name="Grigoriev I.V."/>
            <person name="Grimwood J."/>
            <person name="Kawashima T."/>
            <person name="Lindquist E."/>
            <person name="Lucas S.M."/>
            <person name="Mead P.E."/>
            <person name="Mitros T."/>
            <person name="Ogino H."/>
            <person name="Ohta Y."/>
            <person name="Poliakov A.V."/>
            <person name="Pollet N."/>
            <person name="Robert J."/>
            <person name="Salamov A."/>
            <person name="Sater A.K."/>
            <person name="Schmutz J."/>
            <person name="Terry A."/>
            <person name="Vize P.D."/>
            <person name="Warren W.C."/>
            <person name="Wells D."/>
            <person name="Wills A."/>
            <person name="Wilson R.K."/>
            <person name="Zimmerman L.B."/>
            <person name="Zorn A.M."/>
            <person name="Grainger R."/>
            <person name="Grammer T."/>
            <person name="Khokha M.K."/>
            <person name="Richardson P.M."/>
            <person name="Rokhsar D.S."/>
        </authorList>
    </citation>
    <scope>NUCLEOTIDE SEQUENCE [LARGE SCALE GENOMIC DNA]</scope>
    <source>
        <strain evidence="7">Nigerian</strain>
    </source>
</reference>
<evidence type="ECO:0000256" key="1">
    <source>
        <dbReference type="ARBA" id="ARBA00004370"/>
    </source>
</evidence>
<dbReference type="Ensembl" id="ENSXETT00000102721">
    <property type="protein sequence ID" value="ENSXETP00000083282"/>
    <property type="gene ID" value="ENSXETG00000009213"/>
</dbReference>
<keyword evidence="4 5" id="KW-0472">Membrane</keyword>
<gene>
    <name evidence="7" type="primary">sec62</name>
</gene>
<dbReference type="AlphaFoldDB" id="A0A6I8RE82"/>
<feature type="transmembrane region" description="Helical" evidence="5">
    <location>
        <begin position="313"/>
        <end position="338"/>
    </location>
</feature>
<dbReference type="PROSITE" id="PS50262">
    <property type="entry name" value="G_PROTEIN_RECEP_F1_2"/>
    <property type="match status" value="1"/>
</dbReference>
<dbReference type="InParanoid" id="A0A6I8RE82"/>
<feature type="transmembrane region" description="Helical" evidence="5">
    <location>
        <begin position="177"/>
        <end position="199"/>
    </location>
</feature>
<evidence type="ECO:0000256" key="4">
    <source>
        <dbReference type="ARBA" id="ARBA00023136"/>
    </source>
</evidence>
<evidence type="ECO:0000256" key="2">
    <source>
        <dbReference type="ARBA" id="ARBA00022692"/>
    </source>
</evidence>
<evidence type="ECO:0000256" key="3">
    <source>
        <dbReference type="ARBA" id="ARBA00022989"/>
    </source>
</evidence>
<dbReference type="PANTHER" id="PTHR15573">
    <property type="entry name" value="G-PROTEIN COUPLED RECEPTOR 160-RELATED"/>
    <property type="match status" value="1"/>
</dbReference>
<feature type="transmembrane region" description="Helical" evidence="5">
    <location>
        <begin position="257"/>
        <end position="283"/>
    </location>
</feature>
<keyword evidence="2 5" id="KW-0812">Transmembrane</keyword>
<feature type="transmembrane region" description="Helical" evidence="5">
    <location>
        <begin position="350"/>
        <end position="367"/>
    </location>
</feature>
<feature type="transmembrane region" description="Helical" evidence="5">
    <location>
        <begin position="211"/>
        <end position="237"/>
    </location>
</feature>
<protein>
    <submittedName>
        <fullName evidence="7">SEC62 homolog, preprotein translocation factor</fullName>
    </submittedName>
</protein>
<sequence length="415" mass="47506">MKHLEHQKKRRPSESLSWNHMRINFSLTEMRCMCGYMTQSILKHLLWALSLEEEKRLKCCCLLMAYKIQEISLTSTESMPELDAGEGPVALEPHMDVHLLEPSCMLILIITGKIILNIFIFGARHRKVHTSFLGCFCVSLGVLDFALLLTISVIHYFEDFAIHGIRFTNYHICLLTQIISHAYGILHYPVLLTAGLDYYITVVKSVHLPRFCLSFLHVILTLLLWMAALAFALYSSVPPPAPELSSFQCTFYVSSQTYYLSAGVVFAIVLILGICCFEVVAFIKSMKFISFTNKTVLLFSCGDEWPVQGTKRLFTALLFSFLGTWAPFVLLQIILLILHAPIPGYMDMNVAWLYFMNSFLVGMAYGLKYPCIHLTRETLSIDPFISWKYCILPFIDIDYKVEDFLKEQLHPVMIV</sequence>
<name>A0A6I8RE82_XENTR</name>
<feature type="transmembrane region" description="Helical" evidence="5">
    <location>
        <begin position="99"/>
        <end position="120"/>
    </location>
</feature>
<proteinExistence type="predicted"/>
<feature type="transmembrane region" description="Helical" evidence="5">
    <location>
        <begin position="132"/>
        <end position="157"/>
    </location>
</feature>
<organism evidence="7">
    <name type="scientific">Xenopus tropicalis</name>
    <name type="common">Western clawed frog</name>
    <name type="synonym">Silurana tropicalis</name>
    <dbReference type="NCBI Taxonomy" id="8364"/>
    <lineage>
        <taxon>Eukaryota</taxon>
        <taxon>Metazoa</taxon>
        <taxon>Chordata</taxon>
        <taxon>Craniata</taxon>
        <taxon>Vertebrata</taxon>
        <taxon>Euteleostomi</taxon>
        <taxon>Amphibia</taxon>
        <taxon>Batrachia</taxon>
        <taxon>Anura</taxon>
        <taxon>Pipoidea</taxon>
        <taxon>Pipidae</taxon>
        <taxon>Xenopodinae</taxon>
        <taxon>Xenopus</taxon>
        <taxon>Silurana</taxon>
    </lineage>
</organism>
<dbReference type="GeneTree" id="ENSGT00390000015520"/>
<dbReference type="Gene3D" id="1.20.1070.10">
    <property type="entry name" value="Rhodopsin 7-helix transmembrane proteins"/>
    <property type="match status" value="1"/>
</dbReference>
<comment type="subcellular location">
    <subcellularLocation>
        <location evidence="1">Membrane</location>
    </subcellularLocation>
</comment>
<dbReference type="InterPro" id="IPR042353">
    <property type="entry name" value="GPR160"/>
</dbReference>
<dbReference type="PANTHER" id="PTHR15573:SF0">
    <property type="entry name" value="G-PROTEIN COUPLED RECEPTOR 160-RELATED"/>
    <property type="match status" value="1"/>
</dbReference>
<evidence type="ECO:0000313" key="7">
    <source>
        <dbReference type="Ensembl" id="ENSXETP00000083282"/>
    </source>
</evidence>
<dbReference type="FunCoup" id="A0A6I8RE82">
    <property type="interactions" value="57"/>
</dbReference>
<dbReference type="DNASU" id="394946"/>
<dbReference type="Xenbase" id="XB-GENE-941020">
    <property type="gene designation" value="sec62"/>
</dbReference>
<evidence type="ECO:0000256" key="5">
    <source>
        <dbReference type="SAM" id="Phobius"/>
    </source>
</evidence>
<keyword evidence="3 5" id="KW-1133">Transmembrane helix</keyword>
<evidence type="ECO:0000259" key="6">
    <source>
        <dbReference type="PROSITE" id="PS50262"/>
    </source>
</evidence>
<dbReference type="GO" id="GO:0016020">
    <property type="term" value="C:membrane"/>
    <property type="evidence" value="ECO:0007669"/>
    <property type="project" value="UniProtKB-SubCell"/>
</dbReference>
<dbReference type="InterPro" id="IPR017452">
    <property type="entry name" value="GPCR_Rhodpsn_7TM"/>
</dbReference>
<feature type="domain" description="G-protein coupled receptors family 1 profile" evidence="6">
    <location>
        <begin position="112"/>
        <end position="365"/>
    </location>
</feature>
<dbReference type="Bgee" id="ENSXETG00000009213">
    <property type="expression patterns" value="Expressed in central nervous system and 13 other cell types or tissues"/>
</dbReference>